<sequence length="339" mass="37670">MCDNLQDQRSIQPNPFLQPSVGSNARVPCSRFPALNMAAWRDSSPNPLDTTTSPEFTAWFVVPFKNGNQLSTTALLDDLLVRRPDDVCSKVLGTEERTVRGNKQIRFKCPPGSIRATDFPKIESPDLIWTAWEDNSTPRRPRFDDNESRDESHVCLEPLAIQAQTLAGRPARETGDVFRKFSPLEGLDCLGSDQTTRRCNDYRVRYLCRTALLSNPTSGPSTTTQATTTATTTASTTTRSTTLSPAGRWTAWISLDVPQFGSGDNEYLFRVANAIGFCRNPTGIRARTVGTHISSRLSGDVIYSLNARVGLICRNYQQTSGRCQNYEVSYFCQFSNING</sequence>
<dbReference type="AlphaFoldDB" id="F6Q6M5"/>
<reference evidence="8" key="1">
    <citation type="journal article" date="2002" name="Science">
        <title>The draft genome of Ciona intestinalis: insights into chordate and vertebrate origins.</title>
        <authorList>
            <person name="Dehal P."/>
            <person name="Satou Y."/>
            <person name="Campbell R.K."/>
            <person name="Chapman J."/>
            <person name="Degnan B."/>
            <person name="De Tomaso A."/>
            <person name="Davidson B."/>
            <person name="Di Gregorio A."/>
            <person name="Gelpke M."/>
            <person name="Goodstein D.M."/>
            <person name="Harafuji N."/>
            <person name="Hastings K.E."/>
            <person name="Ho I."/>
            <person name="Hotta K."/>
            <person name="Huang W."/>
            <person name="Kawashima T."/>
            <person name="Lemaire P."/>
            <person name="Martinez D."/>
            <person name="Meinertzhagen I.A."/>
            <person name="Necula S."/>
            <person name="Nonaka M."/>
            <person name="Putnam N."/>
            <person name="Rash S."/>
            <person name="Saiga H."/>
            <person name="Satake M."/>
            <person name="Terry A."/>
            <person name="Yamada L."/>
            <person name="Wang H.G."/>
            <person name="Awazu S."/>
            <person name="Azumi K."/>
            <person name="Boore J."/>
            <person name="Branno M."/>
            <person name="Chin-Bow S."/>
            <person name="DeSantis R."/>
            <person name="Doyle S."/>
            <person name="Francino P."/>
            <person name="Keys D.N."/>
            <person name="Haga S."/>
            <person name="Hayashi H."/>
            <person name="Hino K."/>
            <person name="Imai K.S."/>
            <person name="Inaba K."/>
            <person name="Kano S."/>
            <person name="Kobayashi K."/>
            <person name="Kobayashi M."/>
            <person name="Lee B.I."/>
            <person name="Makabe K.W."/>
            <person name="Manohar C."/>
            <person name="Matassi G."/>
            <person name="Medina M."/>
            <person name="Mochizuki Y."/>
            <person name="Mount S."/>
            <person name="Morishita T."/>
            <person name="Miura S."/>
            <person name="Nakayama A."/>
            <person name="Nishizaka S."/>
            <person name="Nomoto H."/>
            <person name="Ohta F."/>
            <person name="Oishi K."/>
            <person name="Rigoutsos I."/>
            <person name="Sano M."/>
            <person name="Sasaki A."/>
            <person name="Sasakura Y."/>
            <person name="Shoguchi E."/>
            <person name="Shin-i T."/>
            <person name="Spagnuolo A."/>
            <person name="Stainier D."/>
            <person name="Suzuki M.M."/>
            <person name="Tassy O."/>
            <person name="Takatori N."/>
            <person name="Tokuoka M."/>
            <person name="Yagi K."/>
            <person name="Yoshizaki F."/>
            <person name="Wada S."/>
            <person name="Zhang C."/>
            <person name="Hyatt P.D."/>
            <person name="Larimer F."/>
            <person name="Detter C."/>
            <person name="Doggett N."/>
            <person name="Glavina T."/>
            <person name="Hawkins T."/>
            <person name="Richardson P."/>
            <person name="Lucas S."/>
            <person name="Kohara Y."/>
            <person name="Levine M."/>
            <person name="Satoh N."/>
            <person name="Rokhsar D.S."/>
        </authorList>
    </citation>
    <scope>NUCLEOTIDE SEQUENCE [LARGE SCALE GENOMIC DNA]</scope>
</reference>
<dbReference type="GO" id="GO:0005576">
    <property type="term" value="C:extracellular region"/>
    <property type="evidence" value="ECO:0007669"/>
    <property type="project" value="UniProtKB-SubCell"/>
</dbReference>
<reference evidence="7" key="2">
    <citation type="journal article" date="2008" name="Genome Biol.">
        <title>Improved genome assembly and evidence-based global gene model set for the chordate Ciona intestinalis: new insight into intron and operon populations.</title>
        <authorList>
            <person name="Satou Y."/>
            <person name="Mineta K."/>
            <person name="Ogasawara M."/>
            <person name="Sasakura Y."/>
            <person name="Shoguchi E."/>
            <person name="Ueno K."/>
            <person name="Yamada L."/>
            <person name="Matsumoto J."/>
            <person name="Wasserscheid J."/>
            <person name="Dewar K."/>
            <person name="Wiley G.B."/>
            <person name="Macmil S.L."/>
            <person name="Roe B.A."/>
            <person name="Zeller R.W."/>
            <person name="Hastings K.E."/>
            <person name="Lemaire P."/>
            <person name="Lindquist E."/>
            <person name="Endo T."/>
            <person name="Hotta K."/>
            <person name="Inaba K."/>
        </authorList>
    </citation>
    <scope>NUCLEOTIDE SEQUENCE [LARGE SCALE GENOMIC DNA]</scope>
    <source>
        <strain evidence="7">wild type</strain>
    </source>
</reference>
<protein>
    <recommendedName>
        <fullName evidence="6">WxxW domain-containing protein</fullName>
    </recommendedName>
</protein>
<dbReference type="InterPro" id="IPR019791">
    <property type="entry name" value="Haem_peroxidase_animal"/>
</dbReference>
<proteinExistence type="predicted"/>
<dbReference type="GeneTree" id="ENSGT00390000008152"/>
<dbReference type="PANTHER" id="PTHR15031:SF4">
    <property type="entry name" value="CARTILAGE INTERMEDIATE LAYER PROTEIN 1"/>
    <property type="match status" value="1"/>
</dbReference>
<dbReference type="Proteomes" id="UP000008144">
    <property type="component" value="Chromosome 3"/>
</dbReference>
<accession>F6Q6M5</accession>
<dbReference type="InterPro" id="IPR025155">
    <property type="entry name" value="WxxW_domain"/>
</dbReference>
<dbReference type="PANTHER" id="PTHR15031">
    <property type="entry name" value="CARTILAGE INTERMEDIATE LAYER PROTEIN CLIP"/>
    <property type="match status" value="1"/>
</dbReference>
<evidence type="ECO:0000256" key="2">
    <source>
        <dbReference type="ARBA" id="ARBA00022525"/>
    </source>
</evidence>
<evidence type="ECO:0000256" key="3">
    <source>
        <dbReference type="ARBA" id="ARBA00022729"/>
    </source>
</evidence>
<keyword evidence="3" id="KW-0732">Signal</keyword>
<dbReference type="PROSITE" id="PS50292">
    <property type="entry name" value="PEROXIDASE_3"/>
    <property type="match status" value="1"/>
</dbReference>
<evidence type="ECO:0000259" key="6">
    <source>
        <dbReference type="Pfam" id="PF13330"/>
    </source>
</evidence>
<organism evidence="7 8">
    <name type="scientific">Ciona intestinalis</name>
    <name type="common">Transparent sea squirt</name>
    <name type="synonym">Ascidia intestinalis</name>
    <dbReference type="NCBI Taxonomy" id="7719"/>
    <lineage>
        <taxon>Eukaryota</taxon>
        <taxon>Metazoa</taxon>
        <taxon>Chordata</taxon>
        <taxon>Tunicata</taxon>
        <taxon>Ascidiacea</taxon>
        <taxon>Phlebobranchia</taxon>
        <taxon>Cionidae</taxon>
        <taxon>Ciona</taxon>
    </lineage>
</organism>
<keyword evidence="8" id="KW-1185">Reference proteome</keyword>
<evidence type="ECO:0000256" key="1">
    <source>
        <dbReference type="ARBA" id="ARBA00004613"/>
    </source>
</evidence>
<dbReference type="InterPro" id="IPR039675">
    <property type="entry name" value="CILP1/CILP2"/>
</dbReference>
<evidence type="ECO:0000313" key="7">
    <source>
        <dbReference type="Ensembl" id="ENSCINP00000018163.3"/>
    </source>
</evidence>
<feature type="domain" description="WxxW" evidence="6">
    <location>
        <begin position="129"/>
        <end position="208"/>
    </location>
</feature>
<dbReference type="Pfam" id="PF13330">
    <property type="entry name" value="Mucin2_WxxW"/>
    <property type="match status" value="2"/>
</dbReference>
<name>F6Q6M5_CIOIN</name>
<feature type="region of interest" description="Disordered" evidence="5">
    <location>
        <begin position="216"/>
        <end position="242"/>
    </location>
</feature>
<reference evidence="7" key="3">
    <citation type="submission" date="2025-08" db="UniProtKB">
        <authorList>
            <consortium name="Ensembl"/>
        </authorList>
    </citation>
    <scope>IDENTIFICATION</scope>
</reference>
<comment type="subcellular location">
    <subcellularLocation>
        <location evidence="1">Secreted</location>
    </subcellularLocation>
</comment>
<reference evidence="7" key="4">
    <citation type="submission" date="2025-09" db="UniProtKB">
        <authorList>
            <consortium name="Ensembl"/>
        </authorList>
    </citation>
    <scope>IDENTIFICATION</scope>
</reference>
<keyword evidence="2" id="KW-0964">Secreted</keyword>
<feature type="domain" description="WxxW" evidence="6">
    <location>
        <begin position="249"/>
        <end position="332"/>
    </location>
</feature>
<dbReference type="HOGENOM" id="CLU_922998_0_0_1"/>
<dbReference type="InParanoid" id="F6Q6M5"/>
<dbReference type="Ensembl" id="ENSCINT00000018163.3">
    <property type="protein sequence ID" value="ENSCINP00000018163.3"/>
    <property type="gene ID" value="ENSCING00000008943.3"/>
</dbReference>
<dbReference type="EMBL" id="EAAA01001790">
    <property type="status" value="NOT_ANNOTATED_CDS"/>
    <property type="molecule type" value="Genomic_DNA"/>
</dbReference>
<evidence type="ECO:0000313" key="8">
    <source>
        <dbReference type="Proteomes" id="UP000008144"/>
    </source>
</evidence>
<keyword evidence="4" id="KW-0325">Glycoprotein</keyword>
<evidence type="ECO:0000256" key="5">
    <source>
        <dbReference type="SAM" id="MobiDB-lite"/>
    </source>
</evidence>
<evidence type="ECO:0000256" key="4">
    <source>
        <dbReference type="ARBA" id="ARBA00023180"/>
    </source>
</evidence>